<evidence type="ECO:0000313" key="3">
    <source>
        <dbReference type="Proteomes" id="UP001341840"/>
    </source>
</evidence>
<comment type="caution">
    <text evidence="2">The sequence shown here is derived from an EMBL/GenBank/DDBJ whole genome shotgun (WGS) entry which is preliminary data.</text>
</comment>
<organism evidence="2 3">
    <name type="scientific">Stylosanthes scabra</name>
    <dbReference type="NCBI Taxonomy" id="79078"/>
    <lineage>
        <taxon>Eukaryota</taxon>
        <taxon>Viridiplantae</taxon>
        <taxon>Streptophyta</taxon>
        <taxon>Embryophyta</taxon>
        <taxon>Tracheophyta</taxon>
        <taxon>Spermatophyta</taxon>
        <taxon>Magnoliopsida</taxon>
        <taxon>eudicotyledons</taxon>
        <taxon>Gunneridae</taxon>
        <taxon>Pentapetalae</taxon>
        <taxon>rosids</taxon>
        <taxon>fabids</taxon>
        <taxon>Fabales</taxon>
        <taxon>Fabaceae</taxon>
        <taxon>Papilionoideae</taxon>
        <taxon>50 kb inversion clade</taxon>
        <taxon>dalbergioids sensu lato</taxon>
        <taxon>Dalbergieae</taxon>
        <taxon>Pterocarpus clade</taxon>
        <taxon>Stylosanthes</taxon>
    </lineage>
</organism>
<dbReference type="Pfam" id="PF03004">
    <property type="entry name" value="Transposase_24"/>
    <property type="match status" value="1"/>
</dbReference>
<feature type="region of interest" description="Disordered" evidence="1">
    <location>
        <begin position="90"/>
        <end position="111"/>
    </location>
</feature>
<evidence type="ECO:0000256" key="1">
    <source>
        <dbReference type="SAM" id="MobiDB-lite"/>
    </source>
</evidence>
<keyword evidence="3" id="KW-1185">Reference proteome</keyword>
<evidence type="ECO:0000313" key="2">
    <source>
        <dbReference type="EMBL" id="MED6125779.1"/>
    </source>
</evidence>
<accession>A0ABU6RPJ4</accession>
<gene>
    <name evidence="2" type="ORF">PIB30_071941</name>
</gene>
<sequence length="351" mass="39473">MLLDRFANDPGFKKRQASSKTNRASSKGGCLHTGGFATLPKTRRRMTRSLDRPPTDVEVFRETYTRKRDRTIVEKRAEDLLTEFSANLEEATQKAQEEGDDESPATVDPDTVWRQTLSEPYKNRVYGAGGFFASSLRRSDYAVEVDKNNVRMERVALSKENAVVRESNGGELEEMRMIGLSKFGEPPPERIERVILSQNEPNGSEESYPFPPGFGPDNGYDLVQGEAEADSGCSRETNQITEEENGEQIPTMPTFDSSKMKLVKTTIVEVREDKDGSEEAMKVIDVCKTGSFIFREAEITPIVQKLTGEGSTSELKTYCLRSRKKNSSWGSRCDGDRKRGNMVASDEYIYF</sequence>
<dbReference type="InterPro" id="IPR004252">
    <property type="entry name" value="Probable_transposase_24"/>
</dbReference>
<proteinExistence type="predicted"/>
<name>A0ABU6RPJ4_9FABA</name>
<feature type="region of interest" description="Disordered" evidence="1">
    <location>
        <begin position="1"/>
        <end position="54"/>
    </location>
</feature>
<reference evidence="2 3" key="1">
    <citation type="journal article" date="2023" name="Plants (Basel)">
        <title>Bridging the Gap: Combining Genomics and Transcriptomics Approaches to Understand Stylosanthes scabra, an Orphan Legume from the Brazilian Caatinga.</title>
        <authorList>
            <person name="Ferreira-Neto J.R.C."/>
            <person name="da Silva M.D."/>
            <person name="Binneck E."/>
            <person name="de Melo N.F."/>
            <person name="da Silva R.H."/>
            <person name="de Melo A.L.T.M."/>
            <person name="Pandolfi V."/>
            <person name="Bustamante F.O."/>
            <person name="Brasileiro-Vidal A.C."/>
            <person name="Benko-Iseppon A.M."/>
        </authorList>
    </citation>
    <scope>NUCLEOTIDE SEQUENCE [LARGE SCALE GENOMIC DNA]</scope>
    <source>
        <tissue evidence="2">Leaves</tissue>
    </source>
</reference>
<dbReference type="Proteomes" id="UP001341840">
    <property type="component" value="Unassembled WGS sequence"/>
</dbReference>
<protein>
    <submittedName>
        <fullName evidence="2">Uncharacterized protein</fullName>
    </submittedName>
</protein>
<dbReference type="EMBL" id="JASCZI010031049">
    <property type="protein sequence ID" value="MED6125779.1"/>
    <property type="molecule type" value="Genomic_DNA"/>
</dbReference>